<accession>A0A9Q0LBB7</accession>
<dbReference type="PANTHER" id="PTHR45527:SF1">
    <property type="entry name" value="FATTY ACID SYNTHASE"/>
    <property type="match status" value="1"/>
</dbReference>
<dbReference type="OrthoDB" id="416786at2759"/>
<name>A0A9Q0LBB7_ANAIG</name>
<feature type="compositionally biased region" description="Basic and acidic residues" evidence="4">
    <location>
        <begin position="1844"/>
        <end position="1861"/>
    </location>
</feature>
<dbReference type="InterPro" id="IPR023213">
    <property type="entry name" value="CAT-like_dom_sf"/>
</dbReference>
<dbReference type="InterPro" id="IPR036736">
    <property type="entry name" value="ACP-like_sf"/>
</dbReference>
<keyword evidence="8" id="KW-1185">Reference proteome</keyword>
<dbReference type="PROSITE" id="PS50003">
    <property type="entry name" value="PH_DOMAIN"/>
    <property type="match status" value="1"/>
</dbReference>
<dbReference type="Gene3D" id="2.30.29.30">
    <property type="entry name" value="Pleckstrin-homology domain (PH domain)/Phosphotyrosine-binding domain (PTB)"/>
    <property type="match status" value="1"/>
</dbReference>
<evidence type="ECO:0000313" key="7">
    <source>
        <dbReference type="EMBL" id="KAJ5068805.1"/>
    </source>
</evidence>
<proteinExistence type="predicted"/>
<feature type="region of interest" description="Disordered" evidence="4">
    <location>
        <begin position="594"/>
        <end position="635"/>
    </location>
</feature>
<dbReference type="Gene3D" id="3.30.300.30">
    <property type="match status" value="1"/>
</dbReference>
<organism evidence="7 8">
    <name type="scientific">Anaeramoeba ignava</name>
    <name type="common">Anaerobic marine amoeba</name>
    <dbReference type="NCBI Taxonomy" id="1746090"/>
    <lineage>
        <taxon>Eukaryota</taxon>
        <taxon>Metamonada</taxon>
        <taxon>Anaeramoebidae</taxon>
        <taxon>Anaeramoeba</taxon>
    </lineage>
</organism>
<dbReference type="GO" id="GO:0043041">
    <property type="term" value="P:amino acid activation for nonribosomal peptide biosynthetic process"/>
    <property type="evidence" value="ECO:0007669"/>
    <property type="project" value="TreeGrafter"/>
</dbReference>
<feature type="compositionally biased region" description="Polar residues" evidence="4">
    <location>
        <begin position="1425"/>
        <end position="1443"/>
    </location>
</feature>
<dbReference type="PROSITE" id="PS50075">
    <property type="entry name" value="CARRIER"/>
    <property type="match status" value="1"/>
</dbReference>
<dbReference type="SUPFAM" id="SSF47336">
    <property type="entry name" value="ACP-like"/>
    <property type="match status" value="1"/>
</dbReference>
<gene>
    <name evidence="7" type="ORF">M0811_12226</name>
</gene>
<dbReference type="Pfam" id="PF00501">
    <property type="entry name" value="AMP-binding"/>
    <property type="match status" value="1"/>
</dbReference>
<dbReference type="SMART" id="SM00233">
    <property type="entry name" value="PH"/>
    <property type="match status" value="1"/>
</dbReference>
<dbReference type="InterPro" id="IPR042099">
    <property type="entry name" value="ANL_N_sf"/>
</dbReference>
<comment type="caution">
    <text evidence="7">The sequence shown here is derived from an EMBL/GenBank/DDBJ whole genome shotgun (WGS) entry which is preliminary data.</text>
</comment>
<protein>
    <recommendedName>
        <fullName evidence="9">Carrier domain-containing protein</fullName>
    </recommendedName>
</protein>
<dbReference type="InterPro" id="IPR000873">
    <property type="entry name" value="AMP-dep_synth/lig_dom"/>
</dbReference>
<feature type="coiled-coil region" evidence="3">
    <location>
        <begin position="663"/>
        <end position="690"/>
    </location>
</feature>
<keyword evidence="3" id="KW-0175">Coiled coil</keyword>
<feature type="region of interest" description="Disordered" evidence="4">
    <location>
        <begin position="1841"/>
        <end position="1861"/>
    </location>
</feature>
<dbReference type="Proteomes" id="UP001149090">
    <property type="component" value="Unassembled WGS sequence"/>
</dbReference>
<feature type="domain" description="PH" evidence="5">
    <location>
        <begin position="2228"/>
        <end position="2325"/>
    </location>
</feature>
<dbReference type="Gene3D" id="3.30.559.10">
    <property type="entry name" value="Chloramphenicol acetyltransferase-like domain"/>
    <property type="match status" value="2"/>
</dbReference>
<dbReference type="SUPFAM" id="SSF56801">
    <property type="entry name" value="Acetyl-CoA synthetase-like"/>
    <property type="match status" value="1"/>
</dbReference>
<dbReference type="InterPro" id="IPR045851">
    <property type="entry name" value="AMP-bd_C_sf"/>
</dbReference>
<reference evidence="7" key="1">
    <citation type="submission" date="2022-10" db="EMBL/GenBank/DDBJ databases">
        <title>Novel sulphate-reducing endosymbionts in the free-living metamonad Anaeramoeba.</title>
        <authorList>
            <person name="Jerlstrom-Hultqvist J."/>
            <person name="Cepicka I."/>
            <person name="Gallot-Lavallee L."/>
            <person name="Salas-Leiva D."/>
            <person name="Curtis B.A."/>
            <person name="Zahonova K."/>
            <person name="Pipaliya S."/>
            <person name="Dacks J."/>
            <person name="Roger A.J."/>
        </authorList>
    </citation>
    <scope>NUCLEOTIDE SEQUENCE</scope>
    <source>
        <strain evidence="7">BMAN</strain>
    </source>
</reference>
<dbReference type="Gene3D" id="3.40.50.12780">
    <property type="entry name" value="N-terminal domain of ligase-like"/>
    <property type="match status" value="2"/>
</dbReference>
<dbReference type="InterPro" id="IPR009081">
    <property type="entry name" value="PP-bd_ACP"/>
</dbReference>
<dbReference type="EMBL" id="JAPDFW010000113">
    <property type="protein sequence ID" value="KAJ5068805.1"/>
    <property type="molecule type" value="Genomic_DNA"/>
</dbReference>
<dbReference type="GO" id="GO:0044550">
    <property type="term" value="P:secondary metabolite biosynthetic process"/>
    <property type="evidence" value="ECO:0007669"/>
    <property type="project" value="TreeGrafter"/>
</dbReference>
<evidence type="ECO:0008006" key="9">
    <source>
        <dbReference type="Google" id="ProtNLM"/>
    </source>
</evidence>
<evidence type="ECO:0000256" key="2">
    <source>
        <dbReference type="ARBA" id="ARBA00022553"/>
    </source>
</evidence>
<dbReference type="InterPro" id="IPR001242">
    <property type="entry name" value="Condensation_dom"/>
</dbReference>
<feature type="compositionally biased region" description="Basic and acidic residues" evidence="4">
    <location>
        <begin position="599"/>
        <end position="619"/>
    </location>
</feature>
<dbReference type="PANTHER" id="PTHR45527">
    <property type="entry name" value="NONRIBOSOMAL PEPTIDE SYNTHETASE"/>
    <property type="match status" value="1"/>
</dbReference>
<dbReference type="SUPFAM" id="SSF52777">
    <property type="entry name" value="CoA-dependent acyltransferases"/>
    <property type="match status" value="3"/>
</dbReference>
<dbReference type="GO" id="GO:0005737">
    <property type="term" value="C:cytoplasm"/>
    <property type="evidence" value="ECO:0007669"/>
    <property type="project" value="TreeGrafter"/>
</dbReference>
<dbReference type="Pfam" id="PF00668">
    <property type="entry name" value="Condensation"/>
    <property type="match status" value="3"/>
</dbReference>
<feature type="region of interest" description="Disordered" evidence="4">
    <location>
        <begin position="1425"/>
        <end position="1494"/>
    </location>
</feature>
<dbReference type="Pfam" id="PF00550">
    <property type="entry name" value="PP-binding"/>
    <property type="match status" value="1"/>
</dbReference>
<feature type="domain" description="Carrier" evidence="6">
    <location>
        <begin position="967"/>
        <end position="1041"/>
    </location>
</feature>
<keyword evidence="2" id="KW-0597">Phosphoprotein</keyword>
<evidence type="ECO:0000313" key="8">
    <source>
        <dbReference type="Proteomes" id="UP001149090"/>
    </source>
</evidence>
<evidence type="ECO:0000256" key="3">
    <source>
        <dbReference type="SAM" id="Coils"/>
    </source>
</evidence>
<dbReference type="Gene3D" id="3.30.559.30">
    <property type="entry name" value="Nonribosomal peptide synthetase, condensation domain"/>
    <property type="match status" value="2"/>
</dbReference>
<dbReference type="InterPro" id="IPR011993">
    <property type="entry name" value="PH-like_dom_sf"/>
</dbReference>
<dbReference type="GO" id="GO:0031177">
    <property type="term" value="F:phosphopantetheine binding"/>
    <property type="evidence" value="ECO:0007669"/>
    <property type="project" value="TreeGrafter"/>
</dbReference>
<evidence type="ECO:0000259" key="6">
    <source>
        <dbReference type="PROSITE" id="PS50075"/>
    </source>
</evidence>
<dbReference type="InterPro" id="IPR001849">
    <property type="entry name" value="PH_domain"/>
</dbReference>
<dbReference type="Gene3D" id="1.10.1200.10">
    <property type="entry name" value="ACP-like"/>
    <property type="match status" value="1"/>
</dbReference>
<dbReference type="SUPFAM" id="SSF50729">
    <property type="entry name" value="PH domain-like"/>
    <property type="match status" value="1"/>
</dbReference>
<evidence type="ECO:0000259" key="5">
    <source>
        <dbReference type="PROSITE" id="PS50003"/>
    </source>
</evidence>
<dbReference type="GO" id="GO:0003824">
    <property type="term" value="F:catalytic activity"/>
    <property type="evidence" value="ECO:0007669"/>
    <property type="project" value="InterPro"/>
</dbReference>
<dbReference type="FunFam" id="1.10.1200.10:FF:000005">
    <property type="entry name" value="Nonribosomal peptide synthetase 1"/>
    <property type="match status" value="1"/>
</dbReference>
<evidence type="ECO:0000256" key="1">
    <source>
        <dbReference type="ARBA" id="ARBA00022450"/>
    </source>
</evidence>
<dbReference type="Pfam" id="PF00169">
    <property type="entry name" value="PH"/>
    <property type="match status" value="1"/>
</dbReference>
<keyword evidence="1" id="KW-0596">Phosphopantetheine</keyword>
<evidence type="ECO:0000256" key="4">
    <source>
        <dbReference type="SAM" id="MobiDB-lite"/>
    </source>
</evidence>
<sequence>MDTIFWNDELKKTQQLSFFGNEKNEKDSTPLNSSDCFVFQKYNLISKSFPNNTKFDFFLSSFTFLLSHFVSSDNISVSIMMDKIPQNTENKKIPINPVFFNSNISEFETFQEYLQNVSEKIQELKPYKDTLYSKLLDNFNKKNPSRILFVFDSSNIVEKFEKKKYVLNQSFELNIQNSAEVEREKLDENVRNRVGRLSSTMKKEVKNKYEYKILETFDLIVLMIDEEYSKKIDIETKIMFHNRIIFNTSRFSDSFISLFTTHFTTILDKLVSSQEDISIHSFPLLTRFENEKIIQEWNKQFQLSEHSKKQKSVKKNILQFFQKIVQKKKHSIAIRTLNKKMTYESLDMKSTSFAKYMKEELNVKPGSLIAISILCSIPSTIAILAILKLGCVYVPLDPRLSKILTSKLVKQFGINLLFTGQKTNDIFSGIENDIENHSLKIMCLTEEIIDNIHKKQDHKTQGIPKATKTTKGSDNACILVTFSDEGTPLGIQIAHSNIINKSLACKEHFKMTDAVAHYSPLSSERGIIELWGTLLNGGKLAITSKKFVLSNKFPVVAKILDMKFIVITTFSFRRILNEELYNLPQIETFLNETENEDEIEKKSEKQISNDPKKSKEKNQVKKPKKNDFDEDDSDSSVDFEFHEEDFNEGNKSDLSSDGESKFFELKSNENQNLGKNVENSQQEILELNQQVAWPFEGFEQVIVYGDPIEYDLLDAFLQLEKKPNELIYCSGIPENSSIVSLIKLYDSKIKSNELLHAIDRSTTNAAPIGKSFADSEIFILDDHYRPVPSGAKGTIFVCGEAMCNGYYQNQEITDSLFVSSPSGGLMFRTGETGCLLPSGELEHLGYREKEINSLYIQDERVNVWAVETILQNHPKISEIITIIRDPQKQFLRRIIACIAPNTEVPPSSTEMSVFMKEYLPSTWIPDSFSILENFPVNQNGKMDRNKIRTTHEIEKNFNNEPDRKYMKPTNDVEEFLCQTYATVLKYERVSINDNFFILGGNSIDAMRIVSKAMRAGVKFSYQALFQYPVVSDLAAFVLKNRSNIFDFSVVSFQGLKRIESPDFYQENECPLSPIQAWFLEQNFFQPNQYNIISVIKLKTDVDIPTLEKSLNFIYDQNECFKMCFSENKLKHKLKVNPEIKLSFAYVEVTPNTPTMPQMCSQLQKSFDIANGPLARFVAFKDLDDQRYLVISSHHLVIDLESMKLFIQKLDDAYQKNIRDPKLDSQEKLMSHFSWIAEQYSEEPTKEAYLFWQKIAKKVSDQNVVKYLPREGQQWTANLQEYKSSLVLAVNSKITNDLFKRICRNQPKELISIVLTAISLALNKWTGSVHQFFHLFLSQRKTSSTIFNNNYSKILGWQELLVPLLLSFTAPGVTADKKKALSVVKQQVYESLRFLNQLNSLLYTGFVENLIVEKEKARSIALANQANEAQSTQTKHSKFQSLTKSKSKQEDKDGLNSIFTLPNSSTSAPQTPPQNPSQSTPLAAQPTPPKKDVSDVDQLLNNIPNDFKNILEPLKKSELSFAFLGDIDMNNLSLGEVSHWPVIDNSVFGDLYPAQQGRPHLIEVVTYIHKGALHFKFQFNHKAHNSQDIRSLATNALKILSKMYKEFLKQDELTDPINFPLSFSSKTSVFQSLFSEDEKIQDIILPIRGQHEIIQFFHRKKQIVKQHICKQLVLSFHARKFDVDLFKNSLEMMISRHPIMRSYFTKNSSSLDDDYDDDDENFSILQIVRKSVELSWKEISWEKYDAAQRFNLKATLLKEDRQKTFRFASPPLYRFILVNVDGRGEYLLVFSFEPFMFDSWSLPIIINEVFALYTNMVASGKASIATPDEGVVSKDYIQSIYTPDSKSHSNEQANSKKDSDSKNEIETDFFFSEQDDPIFKKNSPSFPSNLIKNPTEIYLKYLEWENSTKIVEAKRFFKHIFGDVDFSIPITKKRSTPFGETGQTVEDNTQIETESREITGQFHLNAVSFHELSMRVEASKFQKLKQVAESNQIILSTIFHFSWAIALALRSKSPTLCFGTYISGRPPILGPGIEQTIGYYSRALPFRVALIKEQSILKHLEQIQLGIVKTSYFANTTISQIRKWCGLQETQDLFDGGVVLVENYPKDSIVPVRDLGENNYVFSINTEKAGLNFENVSIHDSLRYPLLLVVHCDDSSNEILVRLIFDKHRFDIDTPPYLLKIFINTLNSIPENIGSNILQFIKDLLQGDTSKQAHQDKKLRSESIFDPQKVLKSGFLKEYGGSGLKGGWRKRWFVLKNDDCLYYFKSQKSANLCGVIPLKDGGVEILSNFKKKYCFKITVEYREYFISSDSNGLTDEWFNAIVSTQQKQKGKDKSKNSRK</sequence>